<dbReference type="PANTHER" id="PTHR30221">
    <property type="entry name" value="SMALL-CONDUCTANCE MECHANOSENSITIVE CHANNEL"/>
    <property type="match status" value="1"/>
</dbReference>
<dbReference type="Proteomes" id="UP001501757">
    <property type="component" value="Unassembled WGS sequence"/>
</dbReference>
<dbReference type="EMBL" id="BAAAEI010000014">
    <property type="protein sequence ID" value="GAA0361272.1"/>
    <property type="molecule type" value="Genomic_DNA"/>
</dbReference>
<keyword evidence="1" id="KW-0812">Transmembrane</keyword>
<feature type="transmembrane region" description="Helical" evidence="1">
    <location>
        <begin position="118"/>
        <end position="138"/>
    </location>
</feature>
<organism evidence="2 3">
    <name type="scientific">Bowmanella denitrificans</name>
    <dbReference type="NCBI Taxonomy" id="366582"/>
    <lineage>
        <taxon>Bacteria</taxon>
        <taxon>Pseudomonadati</taxon>
        <taxon>Pseudomonadota</taxon>
        <taxon>Gammaproteobacteria</taxon>
        <taxon>Alteromonadales</taxon>
        <taxon>Alteromonadaceae</taxon>
        <taxon>Bowmanella</taxon>
    </lineage>
</organism>
<comment type="subcellular location">
    <subcellularLocation>
        <location evidence="1">Cell inner membrane</location>
        <topology evidence="1">Multi-pass membrane protein</topology>
    </subcellularLocation>
</comment>
<feature type="transmembrane region" description="Helical" evidence="1">
    <location>
        <begin position="184"/>
        <end position="207"/>
    </location>
</feature>
<keyword evidence="1" id="KW-1133">Transmembrane helix</keyword>
<dbReference type="PANTHER" id="PTHR30221:SF1">
    <property type="entry name" value="SMALL-CONDUCTANCE MECHANOSENSITIVE CHANNEL"/>
    <property type="match status" value="1"/>
</dbReference>
<keyword evidence="1" id="KW-0997">Cell inner membrane</keyword>
<keyword evidence="3" id="KW-1185">Reference proteome</keyword>
<dbReference type="Pfam" id="PF05552">
    <property type="entry name" value="MS_channel_1st_1"/>
    <property type="match status" value="2"/>
</dbReference>
<proteinExistence type="inferred from homology"/>
<comment type="caution">
    <text evidence="2">The sequence shown here is derived from an EMBL/GenBank/DDBJ whole genome shotgun (WGS) entry which is preliminary data.</text>
</comment>
<feature type="transmembrane region" description="Helical" evidence="1">
    <location>
        <begin position="158"/>
        <end position="178"/>
    </location>
</feature>
<dbReference type="RefSeq" id="WP_343845581.1">
    <property type="nucleotide sequence ID" value="NZ_BAAAEI010000014.1"/>
</dbReference>
<reference evidence="2 3" key="1">
    <citation type="journal article" date="2019" name="Int. J. Syst. Evol. Microbiol.">
        <title>The Global Catalogue of Microorganisms (GCM) 10K type strain sequencing project: providing services to taxonomists for standard genome sequencing and annotation.</title>
        <authorList>
            <consortium name="The Broad Institute Genomics Platform"/>
            <consortium name="The Broad Institute Genome Sequencing Center for Infectious Disease"/>
            <person name="Wu L."/>
            <person name="Ma J."/>
        </authorList>
    </citation>
    <scope>NUCLEOTIDE SEQUENCE [LARGE SCALE GENOMIC DNA]</scope>
    <source>
        <strain evidence="2 3">JCM 13378</strain>
    </source>
</reference>
<keyword evidence="1" id="KW-1003">Cell membrane</keyword>
<comment type="similarity">
    <text evidence="1">Belongs to the MscS (TC 1.A.23) family.</text>
</comment>
<sequence>MTQNVSTDLQSAVTGLYAQLLDYLVAYLPQLLGAVLLVLAGWLVAWLLSRFTLSLIRLLNRVLTVLTPASLRDKGLEIKGQHSQLASKIIFWLVMLFFVAASTSILGLDLFASWLGGLLAYLPKLLAGLLIILGGYLLGNLLSTMARATAESAGLPRAVWIAASTKFAVIFTALVIGIEQLGINIHFITTLVIVLAGVLGFGMALAFGLGSRDLIANVVGARQARKHCHIHDQVQIGETRGTLVEVTDTMLVLETEQGRHLIPARHWLEQASCVLKNQTSQPARGPADA</sequence>
<comment type="subunit">
    <text evidence="1">Homoheptamer.</text>
</comment>
<dbReference type="Gene3D" id="1.10.287.1260">
    <property type="match status" value="1"/>
</dbReference>
<feature type="transmembrane region" description="Helical" evidence="1">
    <location>
        <begin position="89"/>
        <end position="112"/>
    </location>
</feature>
<dbReference type="InterPro" id="IPR045275">
    <property type="entry name" value="MscS_archaea/bacteria_type"/>
</dbReference>
<keyword evidence="1" id="KW-0407">Ion channel</keyword>
<protein>
    <recommendedName>
        <fullName evidence="1">Small-conductance mechanosensitive channel</fullName>
    </recommendedName>
</protein>
<accession>A0ABN0XD74</accession>
<comment type="caution">
    <text evidence="1">Lacks conserved residue(s) required for the propagation of feature annotation.</text>
</comment>
<keyword evidence="1" id="KW-0472">Membrane</keyword>
<name>A0ABN0XD74_9ALTE</name>
<gene>
    <name evidence="2" type="ORF">GCM10009092_27020</name>
</gene>
<feature type="transmembrane region" description="Helical" evidence="1">
    <location>
        <begin position="27"/>
        <end position="48"/>
    </location>
</feature>
<comment type="function">
    <text evidence="1">Mechanosensitive channel that participates in the regulation of osmotic pressure changes within the cell, opening in response to stretch forces in the membrane lipid bilayer, without the need for other proteins. Contributes to normal resistance to hypoosmotic shock. Forms an ion channel of 1.0 nanosiemens conductance with a slight preference for anions.</text>
</comment>
<evidence type="ECO:0000313" key="2">
    <source>
        <dbReference type="EMBL" id="GAA0361272.1"/>
    </source>
</evidence>
<evidence type="ECO:0000313" key="3">
    <source>
        <dbReference type="Proteomes" id="UP001501757"/>
    </source>
</evidence>
<keyword evidence="1" id="KW-0813">Transport</keyword>
<keyword evidence="1" id="KW-0406">Ion transport</keyword>
<dbReference type="InterPro" id="IPR008910">
    <property type="entry name" value="MSC_TM_helix"/>
</dbReference>
<evidence type="ECO:0000256" key="1">
    <source>
        <dbReference type="RuleBase" id="RU369025"/>
    </source>
</evidence>